<dbReference type="InterPro" id="IPR050218">
    <property type="entry name" value="LptD"/>
</dbReference>
<dbReference type="EMBL" id="CACVAS010000107">
    <property type="protein sequence ID" value="CAA6820543.1"/>
    <property type="molecule type" value="Genomic_DNA"/>
</dbReference>
<reference evidence="1" key="1">
    <citation type="submission" date="2020-01" db="EMBL/GenBank/DDBJ databases">
        <authorList>
            <person name="Meier V. D."/>
            <person name="Meier V D."/>
        </authorList>
    </citation>
    <scope>NUCLEOTIDE SEQUENCE</scope>
    <source>
        <strain evidence="1">HLG_WM_MAG_01</strain>
    </source>
</reference>
<accession>A0A6S6TWB8</accession>
<dbReference type="GO" id="GO:0009279">
    <property type="term" value="C:cell outer membrane"/>
    <property type="evidence" value="ECO:0007669"/>
    <property type="project" value="InterPro"/>
</dbReference>
<name>A0A6S6TWB8_9BACT</name>
<dbReference type="HAMAP" id="MF_01411">
    <property type="entry name" value="LPS_assembly_LptD"/>
    <property type="match status" value="1"/>
</dbReference>
<protein>
    <submittedName>
        <fullName evidence="1">Outer membrane protein Imp, required for envelope biogenesis / Organic solvent tolerance protein</fullName>
    </submittedName>
</protein>
<dbReference type="AlphaFoldDB" id="A0A6S6TWB8"/>
<dbReference type="PANTHER" id="PTHR30189">
    <property type="entry name" value="LPS-ASSEMBLY PROTEIN"/>
    <property type="match status" value="1"/>
</dbReference>
<organism evidence="1">
    <name type="scientific">uncultured Sulfurovum sp</name>
    <dbReference type="NCBI Taxonomy" id="269237"/>
    <lineage>
        <taxon>Bacteria</taxon>
        <taxon>Pseudomonadati</taxon>
        <taxon>Campylobacterota</taxon>
        <taxon>Epsilonproteobacteria</taxon>
        <taxon>Campylobacterales</taxon>
        <taxon>Sulfurovaceae</taxon>
        <taxon>Sulfurovum</taxon>
        <taxon>environmental samples</taxon>
    </lineage>
</organism>
<proteinExistence type="inferred from homology"/>
<sequence>MDKIFKIALILVWALFFVNSLYASKLQVNAKTLNTSKNIVYASDGAVIYYNDSVIKADKATFNRDTELLVLDGNIEMIGYKGTKEYTDYMEIQTKSDEVKFEKLFMAGENDIWLYSNDVNKSEGNYSLGQSILSSCDIDNPLWKMSFNKSHYDSVDSYMKVYDAKIYFWDMPILYTPYLAFSTNKERSSGLLFPLLGYGSDEGIVYEQPIFWNISPSVDMEFNPQIRARRSVGGYATLRFADTNNSEGKLRVGYFKDREIYQRREGTTDLRHTGVEFFYSSSKVFADVSSDELNTTSTSFKDGLLVDTTYISDIDYLYLQERPIHFGSDPTRVSILNYFIQNNDYYGGVYAKYFIDTRKENDDETLQQLPTIHLHKYLDRLIWNNLTYSADFEVTNLTRKVGATLQKAEFNLPLEYTTSFFNDHVHFSAREKFYYSKYLFGNGTFENDNYQYYSNVHEAEIFTDLTKKYENYVHVIQPSLEYIKPGSESGDPVAYEALGSDQKELFSVGLPEEQFRIGFKQYLYSADKIKLKFFQRFSQIYYPNRAYKWSDIDNEMNYNWNEWTFYNHMKYAPEFSKIRELTSSIRYKGREGLMFQVEHGYQTALEDSPDEEEINDINFDMRYMYNNTIGFNAGVSYDIETQEKTQWQAGISYSRDCWDITTSYRQEFIPSSAGVKNKNTFYLQLNFKPFGGIGTNTLNDDQR</sequence>
<gene>
    <name evidence="1" type="ORF">HELGO_WM669</name>
</gene>
<evidence type="ECO:0000313" key="1">
    <source>
        <dbReference type="EMBL" id="CAA6820543.1"/>
    </source>
</evidence>
<dbReference type="GO" id="GO:1990351">
    <property type="term" value="C:transporter complex"/>
    <property type="evidence" value="ECO:0007669"/>
    <property type="project" value="TreeGrafter"/>
</dbReference>
<dbReference type="InterPro" id="IPR020889">
    <property type="entry name" value="LipoPS_assembly_LptD"/>
</dbReference>
<dbReference type="GO" id="GO:0015920">
    <property type="term" value="P:lipopolysaccharide transport"/>
    <property type="evidence" value="ECO:0007669"/>
    <property type="project" value="InterPro"/>
</dbReference>
<dbReference type="PANTHER" id="PTHR30189:SF1">
    <property type="entry name" value="LPS-ASSEMBLY PROTEIN LPTD"/>
    <property type="match status" value="1"/>
</dbReference>
<dbReference type="GO" id="GO:0043165">
    <property type="term" value="P:Gram-negative-bacterium-type cell outer membrane assembly"/>
    <property type="evidence" value="ECO:0007669"/>
    <property type="project" value="InterPro"/>
</dbReference>